<evidence type="ECO:0000313" key="4">
    <source>
        <dbReference type="Proteomes" id="UP000000305"/>
    </source>
</evidence>
<feature type="signal peptide" evidence="2">
    <location>
        <begin position="1"/>
        <end position="18"/>
    </location>
</feature>
<keyword evidence="4" id="KW-1185">Reference proteome</keyword>
<dbReference type="InParanoid" id="E9H1L7"/>
<dbReference type="HOGENOM" id="CLU_875119_0_0_1"/>
<name>E9H1L7_DAPPU</name>
<dbReference type="AlphaFoldDB" id="E9H1L7"/>
<evidence type="ECO:0000313" key="3">
    <source>
        <dbReference type="EMBL" id="EFX74482.1"/>
    </source>
</evidence>
<dbReference type="EMBL" id="GL732583">
    <property type="protein sequence ID" value="EFX74482.1"/>
    <property type="molecule type" value="Genomic_DNA"/>
</dbReference>
<feature type="compositionally biased region" description="Low complexity" evidence="1">
    <location>
        <begin position="103"/>
        <end position="113"/>
    </location>
</feature>
<evidence type="ECO:0000256" key="2">
    <source>
        <dbReference type="SAM" id="SignalP"/>
    </source>
</evidence>
<keyword evidence="2" id="KW-0732">Signal</keyword>
<reference evidence="3 4" key="1">
    <citation type="journal article" date="2011" name="Science">
        <title>The ecoresponsive genome of Daphnia pulex.</title>
        <authorList>
            <person name="Colbourne J.K."/>
            <person name="Pfrender M.E."/>
            <person name="Gilbert D."/>
            <person name="Thomas W.K."/>
            <person name="Tucker A."/>
            <person name="Oakley T.H."/>
            <person name="Tokishita S."/>
            <person name="Aerts A."/>
            <person name="Arnold G.J."/>
            <person name="Basu M.K."/>
            <person name="Bauer D.J."/>
            <person name="Caceres C.E."/>
            <person name="Carmel L."/>
            <person name="Casola C."/>
            <person name="Choi J.H."/>
            <person name="Detter J.C."/>
            <person name="Dong Q."/>
            <person name="Dusheyko S."/>
            <person name="Eads B.D."/>
            <person name="Frohlich T."/>
            <person name="Geiler-Samerotte K.A."/>
            <person name="Gerlach D."/>
            <person name="Hatcher P."/>
            <person name="Jogdeo S."/>
            <person name="Krijgsveld J."/>
            <person name="Kriventseva E.V."/>
            <person name="Kultz D."/>
            <person name="Laforsch C."/>
            <person name="Lindquist E."/>
            <person name="Lopez J."/>
            <person name="Manak J.R."/>
            <person name="Muller J."/>
            <person name="Pangilinan J."/>
            <person name="Patwardhan R.P."/>
            <person name="Pitluck S."/>
            <person name="Pritham E.J."/>
            <person name="Rechtsteiner A."/>
            <person name="Rho M."/>
            <person name="Rogozin I.B."/>
            <person name="Sakarya O."/>
            <person name="Salamov A."/>
            <person name="Schaack S."/>
            <person name="Shapiro H."/>
            <person name="Shiga Y."/>
            <person name="Skalitzky C."/>
            <person name="Smith Z."/>
            <person name="Souvorov A."/>
            <person name="Sung W."/>
            <person name="Tang Z."/>
            <person name="Tsuchiya D."/>
            <person name="Tu H."/>
            <person name="Vos H."/>
            <person name="Wang M."/>
            <person name="Wolf Y.I."/>
            <person name="Yamagata H."/>
            <person name="Yamada T."/>
            <person name="Ye Y."/>
            <person name="Shaw J.R."/>
            <person name="Andrews J."/>
            <person name="Crease T.J."/>
            <person name="Tang H."/>
            <person name="Lucas S.M."/>
            <person name="Robertson H.M."/>
            <person name="Bork P."/>
            <person name="Koonin E.V."/>
            <person name="Zdobnov E.M."/>
            <person name="Grigoriev I.V."/>
            <person name="Lynch M."/>
            <person name="Boore J.L."/>
        </authorList>
    </citation>
    <scope>NUCLEOTIDE SEQUENCE [LARGE SCALE GENOMIC DNA]</scope>
</reference>
<feature type="region of interest" description="Disordered" evidence="1">
    <location>
        <begin position="97"/>
        <end position="164"/>
    </location>
</feature>
<dbReference type="OrthoDB" id="6366345at2759"/>
<organism evidence="3 4">
    <name type="scientific">Daphnia pulex</name>
    <name type="common">Water flea</name>
    <dbReference type="NCBI Taxonomy" id="6669"/>
    <lineage>
        <taxon>Eukaryota</taxon>
        <taxon>Metazoa</taxon>
        <taxon>Ecdysozoa</taxon>
        <taxon>Arthropoda</taxon>
        <taxon>Crustacea</taxon>
        <taxon>Branchiopoda</taxon>
        <taxon>Diplostraca</taxon>
        <taxon>Cladocera</taxon>
        <taxon>Anomopoda</taxon>
        <taxon>Daphniidae</taxon>
        <taxon>Daphnia</taxon>
    </lineage>
</organism>
<sequence length="318" mass="35049">MRLIALSLLAVAVTYVAASTKGQPSKVFDFLNYYGTELESLRQMMTMSLILPARETVTQTTTVVSTVSQSYFIPTRQTVMESTTSTSTITCTKSVAQRCSSVRQRPSSTTRPARPARPTRPTRPVPATNTSTVETVGEEEAVHDSSASTGKKRPEEPEEPELVPSIQEIVGNEEVNDILVEAANDEDEQFPAIAPSAIQRVQSTNMPKPREGRVANPEADPQLLVVYAGNQPQDIESGFLSGSYDPVIAPFSRRYQKPYMAANKRYGDGGQQRQFLQQFFTITRRSTIFEIDIFTVTPTCSEPGRIPQCPSGKKSEQT</sequence>
<protein>
    <recommendedName>
        <fullName evidence="5">DUF4794 domain-containing protein</fullName>
    </recommendedName>
</protein>
<dbReference type="Proteomes" id="UP000000305">
    <property type="component" value="Unassembled WGS sequence"/>
</dbReference>
<feature type="chain" id="PRO_5003237918" description="DUF4794 domain-containing protein" evidence="2">
    <location>
        <begin position="19"/>
        <end position="318"/>
    </location>
</feature>
<proteinExistence type="predicted"/>
<gene>
    <name evidence="3" type="ORF">DAPPUDRAFT_307285</name>
</gene>
<evidence type="ECO:0008006" key="5">
    <source>
        <dbReference type="Google" id="ProtNLM"/>
    </source>
</evidence>
<dbReference type="KEGG" id="dpx:DAPPUDRAFT_307285"/>
<evidence type="ECO:0000256" key="1">
    <source>
        <dbReference type="SAM" id="MobiDB-lite"/>
    </source>
</evidence>
<accession>E9H1L7</accession>